<dbReference type="EMBL" id="JSAM01000121">
    <property type="protein sequence ID" value="KIA76371.1"/>
    <property type="molecule type" value="Genomic_DNA"/>
</dbReference>
<dbReference type="AlphaFoldDB" id="A0A0C1BXZ4"/>
<evidence type="ECO:0000313" key="3">
    <source>
        <dbReference type="EMBL" id="KIA76371.1"/>
    </source>
</evidence>
<reference evidence="3 4" key="1">
    <citation type="journal article" date="2014" name="Mol. Biol. Evol.">
        <title>Massive expansion of Ubiquitination-related gene families within the Chlamydiae.</title>
        <authorList>
            <person name="Domman D."/>
            <person name="Collingro A."/>
            <person name="Lagkouvardos I."/>
            <person name="Gehre L."/>
            <person name="Weinmaier T."/>
            <person name="Rattei T."/>
            <person name="Subtil A."/>
            <person name="Horn M."/>
        </authorList>
    </citation>
    <scope>NUCLEOTIDE SEQUENCE [LARGE SCALE GENOMIC DNA]</scope>
    <source>
        <strain evidence="3 4">OEW1</strain>
    </source>
</reference>
<accession>A0A0C1BXZ4</accession>
<gene>
    <name evidence="3" type="ORF">DB43_AK00310</name>
</gene>
<sequence>MFKKLGLLIFLCYTPLLMSSEPATFHQIAQLSDQTAIKIRGFLYENPQGGWILAAEPNLKSCCIGNKMDKQIFIENFLALPNTEQIVELDGILSVVTLTNGQRQYFLNQAKQMNVENQSQLGMGLLMLLGIGGFSWLLLRFCAKSL</sequence>
<dbReference type="PATRIC" id="fig|83552.4.peg.2511"/>
<keyword evidence="1" id="KW-1133">Transmembrane helix</keyword>
<proteinExistence type="predicted"/>
<evidence type="ECO:0000256" key="1">
    <source>
        <dbReference type="SAM" id="Phobius"/>
    </source>
</evidence>
<dbReference type="OMA" id="YIYQSEN"/>
<protein>
    <submittedName>
        <fullName evidence="3">Uncharacterized protein</fullName>
    </submittedName>
</protein>
<keyword evidence="2" id="KW-0732">Signal</keyword>
<keyword evidence="1" id="KW-0472">Membrane</keyword>
<evidence type="ECO:0000313" key="4">
    <source>
        <dbReference type="Proteomes" id="UP000031307"/>
    </source>
</evidence>
<feature type="signal peptide" evidence="2">
    <location>
        <begin position="1"/>
        <end position="19"/>
    </location>
</feature>
<evidence type="ECO:0000256" key="2">
    <source>
        <dbReference type="SAM" id="SignalP"/>
    </source>
</evidence>
<comment type="caution">
    <text evidence="3">The sequence shown here is derived from an EMBL/GenBank/DDBJ whole genome shotgun (WGS) entry which is preliminary data.</text>
</comment>
<keyword evidence="1" id="KW-0812">Transmembrane</keyword>
<organism evidence="3 4">
    <name type="scientific">Parachlamydia acanthamoebae</name>
    <dbReference type="NCBI Taxonomy" id="83552"/>
    <lineage>
        <taxon>Bacteria</taxon>
        <taxon>Pseudomonadati</taxon>
        <taxon>Chlamydiota</taxon>
        <taxon>Chlamydiia</taxon>
        <taxon>Parachlamydiales</taxon>
        <taxon>Parachlamydiaceae</taxon>
        <taxon>Parachlamydia</taxon>
    </lineage>
</organism>
<dbReference type="RefSeq" id="WP_006340592.1">
    <property type="nucleotide sequence ID" value="NZ_BAWW01000066.1"/>
</dbReference>
<feature type="transmembrane region" description="Helical" evidence="1">
    <location>
        <begin position="121"/>
        <end position="139"/>
    </location>
</feature>
<name>A0A0C1BXZ4_9BACT</name>
<feature type="chain" id="PRO_5002147523" evidence="2">
    <location>
        <begin position="20"/>
        <end position="146"/>
    </location>
</feature>
<dbReference type="Proteomes" id="UP000031307">
    <property type="component" value="Unassembled WGS sequence"/>
</dbReference>